<organism evidence="3 4">
    <name type="scientific">Xaviernesmea oryzae</name>
    <dbReference type="NCBI Taxonomy" id="464029"/>
    <lineage>
        <taxon>Bacteria</taxon>
        <taxon>Pseudomonadati</taxon>
        <taxon>Pseudomonadota</taxon>
        <taxon>Alphaproteobacteria</taxon>
        <taxon>Hyphomicrobiales</taxon>
        <taxon>Rhizobiaceae</taxon>
        <taxon>Rhizobium/Agrobacterium group</taxon>
        <taxon>Xaviernesmea</taxon>
    </lineage>
</organism>
<dbReference type="PANTHER" id="PTHR36121">
    <property type="entry name" value="PROTEIN SXY"/>
    <property type="match status" value="1"/>
</dbReference>
<dbReference type="SUPFAM" id="SSF159894">
    <property type="entry name" value="YgaC/TfoX-N like"/>
    <property type="match status" value="1"/>
</dbReference>
<dbReference type="EMBL" id="MKIP01000043">
    <property type="protein sequence ID" value="OLP59786.1"/>
    <property type="molecule type" value="Genomic_DNA"/>
</dbReference>
<name>A0A1Q9AWG2_9HYPH</name>
<accession>A0A1Q9AWG2</accession>
<dbReference type="Gene3D" id="3.30.1460.30">
    <property type="entry name" value="YgaC/TfoX-N like chaperone"/>
    <property type="match status" value="1"/>
</dbReference>
<dbReference type="PANTHER" id="PTHR36121:SF1">
    <property type="entry name" value="PROTEIN SXY"/>
    <property type="match status" value="1"/>
</dbReference>
<evidence type="ECO:0000313" key="4">
    <source>
        <dbReference type="Proteomes" id="UP000186364"/>
    </source>
</evidence>
<dbReference type="OrthoDB" id="1524907at2"/>
<protein>
    <submittedName>
        <fullName evidence="3">Competence protein TfoX</fullName>
    </submittedName>
</protein>
<dbReference type="Pfam" id="PF04993">
    <property type="entry name" value="TfoX_N"/>
    <property type="match status" value="1"/>
</dbReference>
<gene>
    <name evidence="3" type="ORF">BJF93_09190</name>
</gene>
<dbReference type="InterPro" id="IPR007076">
    <property type="entry name" value="TfoX_N"/>
</dbReference>
<feature type="compositionally biased region" description="Basic residues" evidence="1">
    <location>
        <begin position="104"/>
        <end position="118"/>
    </location>
</feature>
<dbReference type="RefSeq" id="WP_075627544.1">
    <property type="nucleotide sequence ID" value="NZ_FOAM01000002.1"/>
</dbReference>
<comment type="caution">
    <text evidence="3">The sequence shown here is derived from an EMBL/GenBank/DDBJ whole genome shotgun (WGS) entry which is preliminary data.</text>
</comment>
<evidence type="ECO:0000313" key="3">
    <source>
        <dbReference type="EMBL" id="OLP59786.1"/>
    </source>
</evidence>
<dbReference type="AlphaFoldDB" id="A0A1Q9AWG2"/>
<evidence type="ECO:0000256" key="1">
    <source>
        <dbReference type="SAM" id="MobiDB-lite"/>
    </source>
</evidence>
<feature type="domain" description="TfoX N-terminal" evidence="2">
    <location>
        <begin position="8"/>
        <end position="101"/>
    </location>
</feature>
<proteinExistence type="predicted"/>
<sequence>MDDEAIFEVFDSLGPVSIRRMFGGKGIYAEGHILAIVLDGTLMLKGDDESAPRLEAAGGERWFYEGRSGKPVNMPYWTVPPAAYDDPEEMALWVREAFEAALRASRKPQAKPKAKKRSSAKEET</sequence>
<feature type="region of interest" description="Disordered" evidence="1">
    <location>
        <begin position="103"/>
        <end position="124"/>
    </location>
</feature>
<reference evidence="3 4" key="1">
    <citation type="submission" date="2016-09" db="EMBL/GenBank/DDBJ databases">
        <title>Rhizobium sp. nov., a novel species isolated from the rice rhizosphere.</title>
        <authorList>
            <person name="Zhao J."/>
            <person name="Zhang X."/>
        </authorList>
    </citation>
    <scope>NUCLEOTIDE SEQUENCE [LARGE SCALE GENOMIC DNA]</scope>
    <source>
        <strain evidence="3 4">1.7048</strain>
    </source>
</reference>
<dbReference type="Proteomes" id="UP000186364">
    <property type="component" value="Unassembled WGS sequence"/>
</dbReference>
<dbReference type="InterPro" id="IPR047525">
    <property type="entry name" value="TfoX-like"/>
</dbReference>
<keyword evidence="4" id="KW-1185">Reference proteome</keyword>
<evidence type="ECO:0000259" key="2">
    <source>
        <dbReference type="Pfam" id="PF04993"/>
    </source>
</evidence>